<name>A0A1G5KAF9_9FIRM</name>
<protein>
    <submittedName>
        <fullName evidence="6">Mannose-1-phosphate guanylyltransferase / phosphomannomutase</fullName>
    </submittedName>
</protein>
<dbReference type="InterPro" id="IPR005844">
    <property type="entry name" value="A-D-PHexomutase_a/b/a-I"/>
</dbReference>
<dbReference type="InterPro" id="IPR029044">
    <property type="entry name" value="Nucleotide-diphossugar_trans"/>
</dbReference>
<dbReference type="AlphaFoldDB" id="A0A1G5KAF9"/>
<feature type="domain" description="Mannose-1-phosphate guanyltransferase C-terminal" evidence="5">
    <location>
        <begin position="279"/>
        <end position="372"/>
    </location>
</feature>
<keyword evidence="7" id="KW-1185">Reference proteome</keyword>
<evidence type="ECO:0000256" key="1">
    <source>
        <dbReference type="ARBA" id="ARBA00007274"/>
    </source>
</evidence>
<dbReference type="InterPro" id="IPR011004">
    <property type="entry name" value="Trimer_LpxA-like_sf"/>
</dbReference>
<evidence type="ECO:0000259" key="5">
    <source>
        <dbReference type="Pfam" id="PF25087"/>
    </source>
</evidence>
<dbReference type="GO" id="GO:0016868">
    <property type="term" value="F:intramolecular phosphotransferase activity"/>
    <property type="evidence" value="ECO:0007669"/>
    <property type="project" value="InterPro"/>
</dbReference>
<evidence type="ECO:0000313" key="7">
    <source>
        <dbReference type="Proteomes" id="UP000198636"/>
    </source>
</evidence>
<dbReference type="CDD" id="cd04181">
    <property type="entry name" value="NTP_transferase"/>
    <property type="match status" value="1"/>
</dbReference>
<dbReference type="OrthoDB" id="9803871at2"/>
<dbReference type="GO" id="GO:0005975">
    <property type="term" value="P:carbohydrate metabolic process"/>
    <property type="evidence" value="ECO:0007669"/>
    <property type="project" value="InterPro"/>
</dbReference>
<feature type="domain" description="Nucleotidyl transferase" evidence="3">
    <location>
        <begin position="5"/>
        <end position="234"/>
    </location>
</feature>
<dbReference type="InterPro" id="IPR056729">
    <property type="entry name" value="GMPPB_C"/>
</dbReference>
<dbReference type="PANTHER" id="PTHR22572">
    <property type="entry name" value="SUGAR-1-PHOSPHATE GUANYL TRANSFERASE"/>
    <property type="match status" value="1"/>
</dbReference>
<dbReference type="SUPFAM" id="SSF53738">
    <property type="entry name" value="Phosphoglucomutase, first 3 domains"/>
    <property type="match status" value="1"/>
</dbReference>
<dbReference type="InterPro" id="IPR036900">
    <property type="entry name" value="A-D-PHexomutase_C_sf"/>
</dbReference>
<dbReference type="InterPro" id="IPR005835">
    <property type="entry name" value="NTP_transferase_dom"/>
</dbReference>
<dbReference type="Pfam" id="PF02878">
    <property type="entry name" value="PGM_PMM_I"/>
    <property type="match status" value="1"/>
</dbReference>
<reference evidence="6 7" key="1">
    <citation type="submission" date="2016-10" db="EMBL/GenBank/DDBJ databases">
        <authorList>
            <person name="de Groot N.N."/>
        </authorList>
    </citation>
    <scope>NUCLEOTIDE SEQUENCE [LARGE SCALE GENOMIC DNA]</scope>
    <source>
        <strain evidence="6 7">DSM 18978</strain>
    </source>
</reference>
<dbReference type="Pfam" id="PF25087">
    <property type="entry name" value="GMPPB_C"/>
    <property type="match status" value="1"/>
</dbReference>
<dbReference type="EMBL" id="FMUS01000025">
    <property type="protein sequence ID" value="SCY97000.1"/>
    <property type="molecule type" value="Genomic_DNA"/>
</dbReference>
<dbReference type="InterPro" id="IPR050486">
    <property type="entry name" value="Mannose-1P_guanyltransferase"/>
</dbReference>
<dbReference type="Proteomes" id="UP000198636">
    <property type="component" value="Unassembled WGS sequence"/>
</dbReference>
<evidence type="ECO:0000313" key="6">
    <source>
        <dbReference type="EMBL" id="SCY97000.1"/>
    </source>
</evidence>
<evidence type="ECO:0000256" key="2">
    <source>
        <dbReference type="ARBA" id="ARBA00010231"/>
    </source>
</evidence>
<dbReference type="SUPFAM" id="SSF53448">
    <property type="entry name" value="Nucleotide-diphospho-sugar transferases"/>
    <property type="match status" value="1"/>
</dbReference>
<organism evidence="6 7">
    <name type="scientific">Alkaliphilus peptidifermentans DSM 18978</name>
    <dbReference type="NCBI Taxonomy" id="1120976"/>
    <lineage>
        <taxon>Bacteria</taxon>
        <taxon>Bacillati</taxon>
        <taxon>Bacillota</taxon>
        <taxon>Clostridia</taxon>
        <taxon>Peptostreptococcales</taxon>
        <taxon>Natronincolaceae</taxon>
        <taxon>Alkaliphilus</taxon>
    </lineage>
</organism>
<dbReference type="GO" id="GO:0016779">
    <property type="term" value="F:nucleotidyltransferase activity"/>
    <property type="evidence" value="ECO:0007669"/>
    <property type="project" value="UniProtKB-KW"/>
</dbReference>
<dbReference type="SUPFAM" id="SSF51161">
    <property type="entry name" value="Trimeric LpxA-like enzymes"/>
    <property type="match status" value="1"/>
</dbReference>
<proteinExistence type="inferred from homology"/>
<comment type="similarity">
    <text evidence="1">Belongs to the transferase hexapeptide repeat family.</text>
</comment>
<sequence>MSIIKAIIMAGGKGTRLRPLTCSLPKPMVPILNKPVMEYTAQLLKKYNIDDVAVTTAYLPELITEYFEEGQRWDMNISYYLEDVPLGTGGSVRNAEEYIKEPFLVISGDALTDLNIDNAIDYHRTKGSKVTLVLKKEAVPIEYGVVITNEAGKIVRFLEKPSWGEVFSNTVNTGIYIIEPEVMEYYKKGDSFDFSKDLFPKLLQDGVPMYGYVTEDYWCDIGDLNSYKQTQFDILDGKVNLELDANEITKGVWLGEGSKIHEKTVINPPVYIGKNSLVDTCRIGPHTIISDNCDIKRDAVVKRSIIWKDSHIGEETHFTGAVACNRVHINKRVNVFENAAIGEESTLLDGVMVKPDIKIWPHKLVDENTVVNKNLIWGSKASKTVFGYRDISGHMNIDITPEFAMGLGSSFSAISKGGAIVVSDDASNAAFLIKSSIITGIHASGGQVIEVPDSILAMNRFAVKYHQADGGVHIRTDNADKNKIYIEFIDNNGANISRNKEREIENLMNRGDFERCNADKLKQKVSIENFSSIFIKQGLKLLEHKDALKRKNFKIAISSNSLKHLKLAKDYLNELGCSINYEKYEGIKPLKKQLSYLSNQIKLGKAEFGVLISDNGEDMIIVDEKGRSIEKEDYLLLTSLIAMKSKTEKIVLPYIVPNIFEKMAKSYNVEVIRTKSNPSSIMHEMLKNWNTNTEFPLQYTLNYNAIWGIGLILDLLVSSNSRICNLVDEFPEYYYLKEEIPCDWKDKGRVIKDLIEENKDQSIELFEGVKINDDRGWTLILPDHEKPLFKIYTEGFSQEYAQELSVSFSKKVMDLLTLT</sequence>
<evidence type="ECO:0000259" key="4">
    <source>
        <dbReference type="Pfam" id="PF02878"/>
    </source>
</evidence>
<dbReference type="Gene3D" id="3.90.550.10">
    <property type="entry name" value="Spore Coat Polysaccharide Biosynthesis Protein SpsA, Chain A"/>
    <property type="match status" value="1"/>
</dbReference>
<dbReference type="Gene3D" id="2.160.10.10">
    <property type="entry name" value="Hexapeptide repeat proteins"/>
    <property type="match status" value="1"/>
</dbReference>
<dbReference type="Pfam" id="PF00483">
    <property type="entry name" value="NTP_transferase"/>
    <property type="match status" value="1"/>
</dbReference>
<dbReference type="InterPro" id="IPR016055">
    <property type="entry name" value="A-D-PHexomutase_a/b/a-I/II/III"/>
</dbReference>
<dbReference type="Gene3D" id="3.30.310.50">
    <property type="entry name" value="Alpha-D-phosphohexomutase, C-terminal domain"/>
    <property type="match status" value="1"/>
</dbReference>
<feature type="domain" description="Alpha-D-phosphohexomutase alpha/beta/alpha" evidence="4">
    <location>
        <begin position="384"/>
        <end position="514"/>
    </location>
</feature>
<dbReference type="SUPFAM" id="SSF55957">
    <property type="entry name" value="Phosphoglucomutase, C-terminal domain"/>
    <property type="match status" value="1"/>
</dbReference>
<evidence type="ECO:0000259" key="3">
    <source>
        <dbReference type="Pfam" id="PF00483"/>
    </source>
</evidence>
<gene>
    <name evidence="6" type="ORF">SAMN03080606_03314</name>
</gene>
<comment type="similarity">
    <text evidence="2">Belongs to the phosphohexose mutase family.</text>
</comment>
<dbReference type="STRING" id="1120976.SAMN03080606_03314"/>
<accession>A0A1G5KAF9</accession>
<keyword evidence="6" id="KW-0548">Nucleotidyltransferase</keyword>
<keyword evidence="6" id="KW-0808">Transferase</keyword>
<dbReference type="Gene3D" id="3.40.120.10">
    <property type="entry name" value="Alpha-D-Glucose-1,6-Bisphosphate, subunit A, domain 3"/>
    <property type="match status" value="3"/>
</dbReference>